<evidence type="ECO:0000313" key="1">
    <source>
        <dbReference type="EMBL" id="MFH0267183.1"/>
    </source>
</evidence>
<evidence type="ECO:0000313" key="2">
    <source>
        <dbReference type="Proteomes" id="UP001607151"/>
    </source>
</evidence>
<comment type="caution">
    <text evidence="1">The sequence shown here is derived from an EMBL/GenBank/DDBJ whole genome shotgun (WGS) entry which is preliminary data.</text>
</comment>
<dbReference type="InterPro" id="IPR027417">
    <property type="entry name" value="P-loop_NTPase"/>
</dbReference>
<reference evidence="1 2" key="1">
    <citation type="submission" date="2024-10" db="EMBL/GenBank/DDBJ databases">
        <authorList>
            <person name="Yibar A."/>
            <person name="Saticioglu I.B."/>
            <person name="Duman M."/>
            <person name="Ajmi N."/>
            <person name="Gurler F."/>
            <person name="Ay H."/>
            <person name="Onuk E."/>
            <person name="Guler S."/>
            <person name="Romalde J.L."/>
        </authorList>
    </citation>
    <scope>NUCLEOTIDE SEQUENCE [LARGE SCALE GENOMIC DNA]</scope>
    <source>
        <strain evidence="1 2">14-MA-B</strain>
    </source>
</reference>
<keyword evidence="2" id="KW-1185">Reference proteome</keyword>
<organism evidence="1 2">
    <name type="scientific">Vibrio rumoiensis</name>
    <dbReference type="NCBI Taxonomy" id="76258"/>
    <lineage>
        <taxon>Bacteria</taxon>
        <taxon>Pseudomonadati</taxon>
        <taxon>Pseudomonadota</taxon>
        <taxon>Gammaproteobacteria</taxon>
        <taxon>Vibrionales</taxon>
        <taxon>Vibrionaceae</taxon>
        <taxon>Vibrio</taxon>
    </lineage>
</organism>
<dbReference type="Proteomes" id="UP001607151">
    <property type="component" value="Unassembled WGS sequence"/>
</dbReference>
<dbReference type="EMBL" id="JBIHSN010000003">
    <property type="protein sequence ID" value="MFH0267183.1"/>
    <property type="molecule type" value="Genomic_DNA"/>
</dbReference>
<name>A0ABW7J193_9VIBR</name>
<dbReference type="Gene3D" id="3.40.50.300">
    <property type="entry name" value="P-loop containing nucleotide triphosphate hydrolases"/>
    <property type="match status" value="1"/>
</dbReference>
<protein>
    <submittedName>
        <fullName evidence="1">Uncharacterized protein</fullName>
    </submittedName>
</protein>
<gene>
    <name evidence="1" type="ORF">ACGRQ9_17195</name>
</gene>
<accession>A0ABW7J193</accession>
<sequence>MLNHNAVLPHQAFTSFAHNDDVYSENSSLFSRLSMLSKKPNWLLFTAGAILPTNQELQTFGIETHKVIKIKASHSMTEKDIILKALAAKNASAIVASDNFSAQDKDTLRTQARQNGCEIFFMNNSIQQTLTRHLH</sequence>
<proteinExistence type="predicted"/>
<dbReference type="SUPFAM" id="SSF52540">
    <property type="entry name" value="P-loop containing nucleoside triphosphate hydrolases"/>
    <property type="match status" value="1"/>
</dbReference>
<dbReference type="RefSeq" id="WP_089138503.1">
    <property type="nucleotide sequence ID" value="NZ_AP018686.1"/>
</dbReference>